<feature type="transmembrane region" description="Helical" evidence="10">
    <location>
        <begin position="410"/>
        <end position="430"/>
    </location>
</feature>
<dbReference type="PIRSF" id="PIRSF006603">
    <property type="entry name" value="DinF"/>
    <property type="match status" value="1"/>
</dbReference>
<keyword evidence="5" id="KW-1003">Cell membrane</keyword>
<dbReference type="AlphaFoldDB" id="A0A8I0DT41"/>
<dbReference type="PANTHER" id="PTHR43823:SF3">
    <property type="entry name" value="MULTIDRUG EXPORT PROTEIN MEPA"/>
    <property type="match status" value="1"/>
</dbReference>
<dbReference type="CDD" id="cd13143">
    <property type="entry name" value="MATE_MepA_like"/>
    <property type="match status" value="1"/>
</dbReference>
<feature type="transmembrane region" description="Helical" evidence="10">
    <location>
        <begin position="132"/>
        <end position="153"/>
    </location>
</feature>
<keyword evidence="4" id="KW-0813">Transport</keyword>
<comment type="caution">
    <text evidence="11">The sequence shown here is derived from an EMBL/GenBank/DDBJ whole genome shotgun (WGS) entry which is preliminary data.</text>
</comment>
<evidence type="ECO:0000256" key="9">
    <source>
        <dbReference type="ARBA" id="ARBA00023251"/>
    </source>
</evidence>
<protein>
    <recommendedName>
        <fullName evidence="3">Multidrug export protein MepA</fullName>
    </recommendedName>
</protein>
<feature type="transmembrane region" description="Helical" evidence="10">
    <location>
        <begin position="12"/>
        <end position="31"/>
    </location>
</feature>
<dbReference type="InterPro" id="IPR048279">
    <property type="entry name" value="MdtK-like"/>
</dbReference>
<dbReference type="Pfam" id="PF01554">
    <property type="entry name" value="MatE"/>
    <property type="match status" value="2"/>
</dbReference>
<evidence type="ECO:0000256" key="7">
    <source>
        <dbReference type="ARBA" id="ARBA00022989"/>
    </source>
</evidence>
<evidence type="ECO:0000256" key="2">
    <source>
        <dbReference type="ARBA" id="ARBA00008417"/>
    </source>
</evidence>
<sequence length="435" mass="47386">MDLLKDNLKKLYFKFLIPSLGSAMVMSIYTLTDAIVIGKGVGADALAALSITTPLLCILMSTGILFGVGGSVQMSVHRGSGNHQKSNRYFTISFFLITAVTALLWLIYATCMPKLLHLMGANDTLFPYAMSYMRYINIFLPVAVFSNYVAIFIRADNDPNRAMAGVLLGGVVNIALDIIFVFPMHMGMGGAAFASVLGMTIQVIVGGSHFFSRKNGLHFIRPIHTIPSIRHIIVGGIPSFFNEFANGFIVLLFNIQILKYCGENALSIYSVISNCVILFNSLFTGVGQSIQPVISTNYGAGNGVRIKGIKKMAYTTILIMGAIFSLSGILFPTAVCRIFIKMNPTLTDIANLGVRTYFFAFLPFGINLLTSYYLQAILRSAQSLCISLLRNIILSSICILVFPLCLGASSLWFVMPIVEVVVLFVSLGCLKSKSI</sequence>
<keyword evidence="6 10" id="KW-0812">Transmembrane</keyword>
<evidence type="ECO:0000256" key="6">
    <source>
        <dbReference type="ARBA" id="ARBA00022692"/>
    </source>
</evidence>
<keyword evidence="9" id="KW-0046">Antibiotic resistance</keyword>
<evidence type="ECO:0000256" key="10">
    <source>
        <dbReference type="SAM" id="Phobius"/>
    </source>
</evidence>
<reference evidence="11 12" key="1">
    <citation type="submission" date="2020-08" db="EMBL/GenBank/DDBJ databases">
        <title>Genome public.</title>
        <authorList>
            <person name="Liu C."/>
            <person name="Sun Q."/>
        </authorList>
    </citation>
    <scope>NUCLEOTIDE SEQUENCE [LARGE SCALE GENOMIC DNA]</scope>
    <source>
        <strain evidence="11 12">NSJ-10</strain>
    </source>
</reference>
<gene>
    <name evidence="11" type="ORF">H8S09_01460</name>
</gene>
<dbReference type="InterPro" id="IPR045070">
    <property type="entry name" value="MATE_MepA-like"/>
</dbReference>
<dbReference type="GO" id="GO:0015297">
    <property type="term" value="F:antiporter activity"/>
    <property type="evidence" value="ECO:0007669"/>
    <property type="project" value="InterPro"/>
</dbReference>
<feature type="transmembrane region" description="Helical" evidence="10">
    <location>
        <begin position="386"/>
        <end position="404"/>
    </location>
</feature>
<evidence type="ECO:0000256" key="5">
    <source>
        <dbReference type="ARBA" id="ARBA00022475"/>
    </source>
</evidence>
<accession>A0A8I0DT41</accession>
<evidence type="ECO:0000256" key="3">
    <source>
        <dbReference type="ARBA" id="ARBA00022106"/>
    </source>
</evidence>
<comment type="subcellular location">
    <subcellularLocation>
        <location evidence="1">Cell membrane</location>
        <topology evidence="1">Multi-pass membrane protein</topology>
    </subcellularLocation>
</comment>
<dbReference type="EMBL" id="JACOOX010000001">
    <property type="protein sequence ID" value="MBC5661570.1"/>
    <property type="molecule type" value="Genomic_DNA"/>
</dbReference>
<keyword evidence="12" id="KW-1185">Reference proteome</keyword>
<organism evidence="11 12">
    <name type="scientific">Coprococcus hominis</name>
    <name type="common">ex Liu et al. 2022</name>
    <dbReference type="NCBI Taxonomy" id="2763039"/>
    <lineage>
        <taxon>Bacteria</taxon>
        <taxon>Bacillati</taxon>
        <taxon>Bacillota</taxon>
        <taxon>Clostridia</taxon>
        <taxon>Lachnospirales</taxon>
        <taxon>Lachnospiraceae</taxon>
        <taxon>Coprococcus</taxon>
    </lineage>
</organism>
<proteinExistence type="inferred from homology"/>
<feature type="transmembrane region" description="Helical" evidence="10">
    <location>
        <begin position="317"/>
        <end position="340"/>
    </location>
</feature>
<feature type="transmembrane region" description="Helical" evidence="10">
    <location>
        <begin position="191"/>
        <end position="211"/>
    </location>
</feature>
<keyword evidence="7 10" id="KW-1133">Transmembrane helix</keyword>
<feature type="transmembrane region" description="Helical" evidence="10">
    <location>
        <begin position="352"/>
        <end position="374"/>
    </location>
</feature>
<feature type="transmembrane region" description="Helical" evidence="10">
    <location>
        <begin position="232"/>
        <end position="255"/>
    </location>
</feature>
<keyword evidence="8 10" id="KW-0472">Membrane</keyword>
<name>A0A8I0DT41_9FIRM</name>
<dbReference type="InterPro" id="IPR051327">
    <property type="entry name" value="MATE_MepA_subfamily"/>
</dbReference>
<evidence type="ECO:0000256" key="1">
    <source>
        <dbReference type="ARBA" id="ARBA00004651"/>
    </source>
</evidence>
<feature type="transmembrane region" description="Helical" evidence="10">
    <location>
        <begin position="165"/>
        <end position="185"/>
    </location>
</feature>
<dbReference type="Proteomes" id="UP000615234">
    <property type="component" value="Unassembled WGS sequence"/>
</dbReference>
<dbReference type="GO" id="GO:0042910">
    <property type="term" value="F:xenobiotic transmembrane transporter activity"/>
    <property type="evidence" value="ECO:0007669"/>
    <property type="project" value="InterPro"/>
</dbReference>
<dbReference type="GO" id="GO:0046677">
    <property type="term" value="P:response to antibiotic"/>
    <property type="evidence" value="ECO:0007669"/>
    <property type="project" value="UniProtKB-KW"/>
</dbReference>
<dbReference type="InterPro" id="IPR002528">
    <property type="entry name" value="MATE_fam"/>
</dbReference>
<feature type="transmembrane region" description="Helical" evidence="10">
    <location>
        <begin position="267"/>
        <end position="286"/>
    </location>
</feature>
<evidence type="ECO:0000313" key="12">
    <source>
        <dbReference type="Proteomes" id="UP000615234"/>
    </source>
</evidence>
<evidence type="ECO:0000256" key="4">
    <source>
        <dbReference type="ARBA" id="ARBA00022448"/>
    </source>
</evidence>
<evidence type="ECO:0000256" key="8">
    <source>
        <dbReference type="ARBA" id="ARBA00023136"/>
    </source>
</evidence>
<feature type="transmembrane region" description="Helical" evidence="10">
    <location>
        <begin position="89"/>
        <end position="108"/>
    </location>
</feature>
<dbReference type="RefSeq" id="WP_118663068.1">
    <property type="nucleotide sequence ID" value="NZ_JACOOX010000001.1"/>
</dbReference>
<feature type="transmembrane region" description="Helical" evidence="10">
    <location>
        <begin position="46"/>
        <end position="68"/>
    </location>
</feature>
<comment type="similarity">
    <text evidence="2">Belongs to the multi antimicrobial extrusion (MATE) (TC 2.A.66.1) family. MepA subfamily.</text>
</comment>
<dbReference type="GO" id="GO:0005886">
    <property type="term" value="C:plasma membrane"/>
    <property type="evidence" value="ECO:0007669"/>
    <property type="project" value="UniProtKB-SubCell"/>
</dbReference>
<evidence type="ECO:0000313" key="11">
    <source>
        <dbReference type="EMBL" id="MBC5661570.1"/>
    </source>
</evidence>
<dbReference type="PANTHER" id="PTHR43823">
    <property type="entry name" value="SPORULATION PROTEIN YKVU"/>
    <property type="match status" value="1"/>
</dbReference>